<dbReference type="Proteomes" id="UP000256220">
    <property type="component" value="Unassembled WGS sequence"/>
</dbReference>
<sequence>MSASSRFFGACLATAALTAATKAALSNPAGSAAAILSACAALACASLSSAGATAASRAFLTLRGGGGCAFAAFACPLTSFLSDPNFGSDAGVTPAGATGGAGQLLRRKPTRRVTAALPAVAGGRSSDGGAARGLDRPRGFRGRGLCHVVPARRHVFTFGFAGPVADSRKGGPRRPDGQLPFRAEIGSR</sequence>
<evidence type="ECO:0000313" key="3">
    <source>
        <dbReference type="Proteomes" id="UP000256220"/>
    </source>
</evidence>
<evidence type="ECO:0000256" key="1">
    <source>
        <dbReference type="SAM" id="MobiDB-lite"/>
    </source>
</evidence>
<name>A0A2P2FZK8_AMYLU</name>
<dbReference type="RefSeq" id="WP_158005363.1">
    <property type="nucleotide sequence ID" value="NZ_JFBM01000004.1"/>
</dbReference>
<protein>
    <submittedName>
        <fullName evidence="2">Uncharacterized protein</fullName>
    </submittedName>
</protein>
<feature type="compositionally biased region" description="Basic and acidic residues" evidence="1">
    <location>
        <begin position="166"/>
        <end position="176"/>
    </location>
</feature>
<dbReference type="AlphaFoldDB" id="A0A2P2FZK8"/>
<accession>A0A2P2FZK8</accession>
<gene>
    <name evidence="2" type="ORF">BB31_07390</name>
</gene>
<comment type="caution">
    <text evidence="2">The sequence shown here is derived from an EMBL/GenBank/DDBJ whole genome shotgun (WGS) entry which is preliminary data.</text>
</comment>
<reference evidence="2 3" key="1">
    <citation type="journal article" date="2014" name="Genome Announc.">
        <title>Draft Genome Sequence of Amycolatopsis lurida NRRL 2430, Producer of the Glycopeptide Family Antibiotic Ristocetin.</title>
        <authorList>
            <person name="Kwun M.J."/>
            <person name="Hong H.J."/>
        </authorList>
    </citation>
    <scope>NUCLEOTIDE SEQUENCE [LARGE SCALE GENOMIC DNA]</scope>
    <source>
        <strain evidence="2 3">NRRL 2430</strain>
    </source>
</reference>
<feature type="region of interest" description="Disordered" evidence="1">
    <location>
        <begin position="164"/>
        <end position="188"/>
    </location>
</feature>
<dbReference type="EMBL" id="JFBM01000004">
    <property type="protein sequence ID" value="KFU82149.1"/>
    <property type="molecule type" value="Genomic_DNA"/>
</dbReference>
<evidence type="ECO:0000313" key="2">
    <source>
        <dbReference type="EMBL" id="KFU82149.1"/>
    </source>
</evidence>
<organism evidence="2 3">
    <name type="scientific">Amycolatopsis lurida NRRL 2430</name>
    <dbReference type="NCBI Taxonomy" id="1460371"/>
    <lineage>
        <taxon>Bacteria</taxon>
        <taxon>Bacillati</taxon>
        <taxon>Actinomycetota</taxon>
        <taxon>Actinomycetes</taxon>
        <taxon>Pseudonocardiales</taxon>
        <taxon>Pseudonocardiaceae</taxon>
        <taxon>Amycolatopsis</taxon>
    </lineage>
</organism>
<proteinExistence type="predicted"/>
<keyword evidence="3" id="KW-1185">Reference proteome</keyword>